<dbReference type="Proteomes" id="UP001055811">
    <property type="component" value="Linkage Group LG06"/>
</dbReference>
<evidence type="ECO:0000313" key="1">
    <source>
        <dbReference type="EMBL" id="KAI3721175.1"/>
    </source>
</evidence>
<name>A0ACB9BG39_CICIN</name>
<sequence length="69" mass="7543">MLNPDLPLIYGILNRDFWWANRNVGMLDAMLEGVPTLQASTLRVTVSAQQQGLSENLSISGRGLTEAVV</sequence>
<keyword evidence="2" id="KW-1185">Reference proteome</keyword>
<comment type="caution">
    <text evidence="1">The sequence shown here is derived from an EMBL/GenBank/DDBJ whole genome shotgun (WGS) entry which is preliminary data.</text>
</comment>
<gene>
    <name evidence="1" type="ORF">L2E82_32181</name>
</gene>
<reference evidence="1 2" key="2">
    <citation type="journal article" date="2022" name="Mol. Ecol. Resour.">
        <title>The genomes of chicory, endive, great burdock and yacon provide insights into Asteraceae paleo-polyploidization history and plant inulin production.</title>
        <authorList>
            <person name="Fan W."/>
            <person name="Wang S."/>
            <person name="Wang H."/>
            <person name="Wang A."/>
            <person name="Jiang F."/>
            <person name="Liu H."/>
            <person name="Zhao H."/>
            <person name="Xu D."/>
            <person name="Zhang Y."/>
        </authorList>
    </citation>
    <scope>NUCLEOTIDE SEQUENCE [LARGE SCALE GENOMIC DNA]</scope>
    <source>
        <strain evidence="2">cv. Punajuju</strain>
        <tissue evidence="1">Leaves</tissue>
    </source>
</reference>
<protein>
    <submittedName>
        <fullName evidence="1">Uncharacterized protein</fullName>
    </submittedName>
</protein>
<accession>A0ACB9BG39</accession>
<proteinExistence type="predicted"/>
<organism evidence="1 2">
    <name type="scientific">Cichorium intybus</name>
    <name type="common">Chicory</name>
    <dbReference type="NCBI Taxonomy" id="13427"/>
    <lineage>
        <taxon>Eukaryota</taxon>
        <taxon>Viridiplantae</taxon>
        <taxon>Streptophyta</taxon>
        <taxon>Embryophyta</taxon>
        <taxon>Tracheophyta</taxon>
        <taxon>Spermatophyta</taxon>
        <taxon>Magnoliopsida</taxon>
        <taxon>eudicotyledons</taxon>
        <taxon>Gunneridae</taxon>
        <taxon>Pentapetalae</taxon>
        <taxon>asterids</taxon>
        <taxon>campanulids</taxon>
        <taxon>Asterales</taxon>
        <taxon>Asteraceae</taxon>
        <taxon>Cichorioideae</taxon>
        <taxon>Cichorieae</taxon>
        <taxon>Cichoriinae</taxon>
        <taxon>Cichorium</taxon>
    </lineage>
</organism>
<dbReference type="EMBL" id="CM042014">
    <property type="protein sequence ID" value="KAI3721175.1"/>
    <property type="molecule type" value="Genomic_DNA"/>
</dbReference>
<reference evidence="2" key="1">
    <citation type="journal article" date="2022" name="Mol. Ecol. Resour.">
        <title>The genomes of chicory, endive, great burdock and yacon provide insights into Asteraceae palaeo-polyploidization history and plant inulin production.</title>
        <authorList>
            <person name="Fan W."/>
            <person name="Wang S."/>
            <person name="Wang H."/>
            <person name="Wang A."/>
            <person name="Jiang F."/>
            <person name="Liu H."/>
            <person name="Zhao H."/>
            <person name="Xu D."/>
            <person name="Zhang Y."/>
        </authorList>
    </citation>
    <scope>NUCLEOTIDE SEQUENCE [LARGE SCALE GENOMIC DNA]</scope>
    <source>
        <strain evidence="2">cv. Punajuju</strain>
    </source>
</reference>
<evidence type="ECO:0000313" key="2">
    <source>
        <dbReference type="Proteomes" id="UP001055811"/>
    </source>
</evidence>